<dbReference type="SMART" id="SM00448">
    <property type="entry name" value="REC"/>
    <property type="match status" value="1"/>
</dbReference>
<accession>A0ABV2SW31</accession>
<dbReference type="InterPro" id="IPR011006">
    <property type="entry name" value="CheY-like_superfamily"/>
</dbReference>
<gene>
    <name evidence="3" type="ORF">ABXZ36_08510</name>
</gene>
<dbReference type="RefSeq" id="WP_354615084.1">
    <property type="nucleotide sequence ID" value="NZ_JBEXAE010000003.1"/>
</dbReference>
<dbReference type="Pfam" id="PF00072">
    <property type="entry name" value="Response_reg"/>
    <property type="match status" value="1"/>
</dbReference>
<evidence type="ECO:0000313" key="3">
    <source>
        <dbReference type="EMBL" id="MET6990690.1"/>
    </source>
</evidence>
<evidence type="ECO:0000313" key="4">
    <source>
        <dbReference type="Proteomes" id="UP001549799"/>
    </source>
</evidence>
<dbReference type="PANTHER" id="PTHR44520">
    <property type="entry name" value="RESPONSE REGULATOR RCP1-RELATED"/>
    <property type="match status" value="1"/>
</dbReference>
<protein>
    <submittedName>
        <fullName evidence="3">Response regulator</fullName>
    </submittedName>
</protein>
<dbReference type="InterPro" id="IPR052893">
    <property type="entry name" value="TCS_response_regulator"/>
</dbReference>
<dbReference type="EMBL" id="JBEXAE010000003">
    <property type="protein sequence ID" value="MET6990690.1"/>
    <property type="molecule type" value="Genomic_DNA"/>
</dbReference>
<evidence type="ECO:0000256" key="1">
    <source>
        <dbReference type="PROSITE-ProRule" id="PRU00169"/>
    </source>
</evidence>
<dbReference type="Proteomes" id="UP001549799">
    <property type="component" value="Unassembled WGS sequence"/>
</dbReference>
<dbReference type="PROSITE" id="PS50110">
    <property type="entry name" value="RESPONSE_REGULATORY"/>
    <property type="match status" value="1"/>
</dbReference>
<proteinExistence type="predicted"/>
<dbReference type="PANTHER" id="PTHR44520:SF2">
    <property type="entry name" value="RESPONSE REGULATOR RCP1"/>
    <property type="match status" value="1"/>
</dbReference>
<keyword evidence="1" id="KW-0597">Phosphoprotein</keyword>
<sequence length="145" mass="16616">MTQFSIKSVLLVDDDPAATFINKVFIRNLPLEVDVYSASDGKDALDLLDEMSISLNGQQSFVPCLLILDIKMPVMDGWEFLDAYTHRYSKEIKNNITIVVTTMSEDERDIIKASDNPMIKEFVQKPLSDEKLLEIVEKHFMEKQN</sequence>
<name>A0ABV2SW31_9FLAO</name>
<dbReference type="SUPFAM" id="SSF52172">
    <property type="entry name" value="CheY-like"/>
    <property type="match status" value="1"/>
</dbReference>
<keyword evidence="4" id="KW-1185">Reference proteome</keyword>
<feature type="domain" description="Response regulatory" evidence="2">
    <location>
        <begin position="8"/>
        <end position="140"/>
    </location>
</feature>
<organism evidence="3 4">
    <name type="scientific">Sediminicola arcticus</name>
    <dbReference type="NCBI Taxonomy" id="1574308"/>
    <lineage>
        <taxon>Bacteria</taxon>
        <taxon>Pseudomonadati</taxon>
        <taxon>Bacteroidota</taxon>
        <taxon>Flavobacteriia</taxon>
        <taxon>Flavobacteriales</taxon>
        <taxon>Flavobacteriaceae</taxon>
        <taxon>Sediminicola</taxon>
    </lineage>
</organism>
<feature type="modified residue" description="4-aspartylphosphate" evidence="1">
    <location>
        <position position="69"/>
    </location>
</feature>
<evidence type="ECO:0000259" key="2">
    <source>
        <dbReference type="PROSITE" id="PS50110"/>
    </source>
</evidence>
<comment type="caution">
    <text evidence="3">The sequence shown here is derived from an EMBL/GenBank/DDBJ whole genome shotgun (WGS) entry which is preliminary data.</text>
</comment>
<reference evidence="3 4" key="1">
    <citation type="submission" date="2024-07" db="EMBL/GenBank/DDBJ databases">
        <title>The genome sequence of type strain Sediminicola arcticus GDMCC 1.2805.</title>
        <authorList>
            <person name="Liu Y."/>
        </authorList>
    </citation>
    <scope>NUCLEOTIDE SEQUENCE [LARGE SCALE GENOMIC DNA]</scope>
    <source>
        <strain evidence="3 4">GDMCC 1.2805</strain>
    </source>
</reference>
<dbReference type="InterPro" id="IPR001789">
    <property type="entry name" value="Sig_transdc_resp-reg_receiver"/>
</dbReference>
<dbReference type="Gene3D" id="3.40.50.2300">
    <property type="match status" value="1"/>
</dbReference>